<dbReference type="OrthoDB" id="6425212at2759"/>
<evidence type="ECO:0000313" key="2">
    <source>
        <dbReference type="Proteomes" id="UP000887013"/>
    </source>
</evidence>
<proteinExistence type="predicted"/>
<accession>A0A8X6NGY7</accession>
<dbReference type="EMBL" id="BMAW01057791">
    <property type="protein sequence ID" value="GFT12817.1"/>
    <property type="molecule type" value="Genomic_DNA"/>
</dbReference>
<reference evidence="1" key="1">
    <citation type="submission" date="2020-08" db="EMBL/GenBank/DDBJ databases">
        <title>Multicomponent nature underlies the extraordinary mechanical properties of spider dragline silk.</title>
        <authorList>
            <person name="Kono N."/>
            <person name="Nakamura H."/>
            <person name="Mori M."/>
            <person name="Yoshida Y."/>
            <person name="Ohtoshi R."/>
            <person name="Malay A.D."/>
            <person name="Moran D.A.P."/>
            <person name="Tomita M."/>
            <person name="Numata K."/>
            <person name="Arakawa K."/>
        </authorList>
    </citation>
    <scope>NUCLEOTIDE SEQUENCE</scope>
</reference>
<keyword evidence="1" id="KW-0675">Receptor</keyword>
<dbReference type="Gene3D" id="1.20.1070.10">
    <property type="entry name" value="Rhodopsin 7-helix transmembrane proteins"/>
    <property type="match status" value="1"/>
</dbReference>
<protein>
    <submittedName>
        <fullName evidence="1">G-protein coupled receptor Mth2</fullName>
    </submittedName>
</protein>
<comment type="caution">
    <text evidence="1">The sequence shown here is derived from an EMBL/GenBank/DDBJ whole genome shotgun (WGS) entry which is preliminary data.</text>
</comment>
<dbReference type="AlphaFoldDB" id="A0A8X6NGY7"/>
<name>A0A8X6NGY7_NEPPI</name>
<sequence>MYGVHEFKILSNGSAVSYNDLMESGTYELRDGMLLSCRTSMNYNVYNSIDDSGILLYSKHHNLGAVMVIVGDSISVEALTGHLLTFCLVPTLKNFPGYNLASLSFALIIGYSLVHCPDTRIVESSSIESDA</sequence>
<gene>
    <name evidence="1" type="primary">mth2_11</name>
    <name evidence="1" type="ORF">NPIL_657391</name>
</gene>
<dbReference type="Proteomes" id="UP000887013">
    <property type="component" value="Unassembled WGS sequence"/>
</dbReference>
<evidence type="ECO:0000313" key="1">
    <source>
        <dbReference type="EMBL" id="GFT12817.1"/>
    </source>
</evidence>
<organism evidence="1 2">
    <name type="scientific">Nephila pilipes</name>
    <name type="common">Giant wood spider</name>
    <name type="synonym">Nephila maculata</name>
    <dbReference type="NCBI Taxonomy" id="299642"/>
    <lineage>
        <taxon>Eukaryota</taxon>
        <taxon>Metazoa</taxon>
        <taxon>Ecdysozoa</taxon>
        <taxon>Arthropoda</taxon>
        <taxon>Chelicerata</taxon>
        <taxon>Arachnida</taxon>
        <taxon>Araneae</taxon>
        <taxon>Araneomorphae</taxon>
        <taxon>Entelegynae</taxon>
        <taxon>Araneoidea</taxon>
        <taxon>Nephilidae</taxon>
        <taxon>Nephila</taxon>
    </lineage>
</organism>
<keyword evidence="2" id="KW-1185">Reference proteome</keyword>